<dbReference type="Gene3D" id="2.30.40.10">
    <property type="entry name" value="Urease, subunit C, domain 1"/>
    <property type="match status" value="1"/>
</dbReference>
<keyword evidence="3" id="KW-1185">Reference proteome</keyword>
<dbReference type="AlphaFoldDB" id="A0A1C7IA52"/>
<reference evidence="2" key="1">
    <citation type="submission" date="2017-04" db="EMBL/GenBank/DDBJ databases">
        <title>Complete Genome Sequences of Twelve Strains of a Stable Defined Moderately Diverse Mouse Microbiota 2 (sDMDMm2).</title>
        <authorList>
            <person name="Uchimura Y."/>
            <person name="Wyss M."/>
            <person name="Brugiroux S."/>
            <person name="Limenitakis J.P."/>
            <person name="Stecher B."/>
            <person name="McCoy K.D."/>
            <person name="Macpherson A.J."/>
        </authorList>
    </citation>
    <scope>NUCLEOTIDE SEQUENCE</scope>
    <source>
        <strain evidence="2">YL58</strain>
    </source>
</reference>
<gene>
    <name evidence="2" type="ORF">A4V09_07880</name>
</gene>
<dbReference type="STRING" id="1796616.A4V09_07880"/>
<evidence type="ECO:0000259" key="1">
    <source>
        <dbReference type="Pfam" id="PF07969"/>
    </source>
</evidence>
<protein>
    <submittedName>
        <fullName evidence="2">Amidohydrolase</fullName>
    </submittedName>
</protein>
<dbReference type="InterPro" id="IPR013108">
    <property type="entry name" value="Amidohydro_3"/>
</dbReference>
<dbReference type="KEGG" id="byl:A4V09_07880"/>
<dbReference type="PANTHER" id="PTHR22642">
    <property type="entry name" value="IMIDAZOLONEPROPIONASE"/>
    <property type="match status" value="1"/>
</dbReference>
<proteinExistence type="predicted"/>
<dbReference type="Proteomes" id="UP000092574">
    <property type="component" value="Chromosome"/>
</dbReference>
<dbReference type="RefSeq" id="WP_065541882.1">
    <property type="nucleotide sequence ID" value="NZ_CP015405.2"/>
</dbReference>
<dbReference type="GO" id="GO:0016810">
    <property type="term" value="F:hydrolase activity, acting on carbon-nitrogen (but not peptide) bonds"/>
    <property type="evidence" value="ECO:0007669"/>
    <property type="project" value="InterPro"/>
</dbReference>
<dbReference type="InterPro" id="IPR011059">
    <property type="entry name" value="Metal-dep_hydrolase_composite"/>
</dbReference>
<feature type="domain" description="Amidohydrolase 3" evidence="1">
    <location>
        <begin position="50"/>
        <end position="535"/>
    </location>
</feature>
<dbReference type="InterPro" id="IPR032466">
    <property type="entry name" value="Metal_Hydrolase"/>
</dbReference>
<dbReference type="Gene3D" id="3.20.20.140">
    <property type="entry name" value="Metal-dependent hydrolases"/>
    <property type="match status" value="1"/>
</dbReference>
<dbReference type="Pfam" id="PF07969">
    <property type="entry name" value="Amidohydro_3"/>
    <property type="match status" value="1"/>
</dbReference>
<dbReference type="SUPFAM" id="SSF51556">
    <property type="entry name" value="Metallo-dependent hydrolases"/>
    <property type="match status" value="1"/>
</dbReference>
<sequence>MGQKLYENGTILTMEKQMYAEAVLVRDNKIAAVGKKEAVEAFASPDAERINLEGRTMMPAFLDAHSHFMACANGELQISLDGAGSFKEIAERIKNYISSRHIEKGTWLVGKGYDHNFLEERSHPDRRLLDEAAPDNPLVIQHQSGHMGVFSTEALRQLGIPMDGTGDLLEIPGGKIAVQSQIPTGYMEENAFLTFQKKIPLPSPKEFMEAVKKAQERYASHGITLVQEGFMVEEMLPLYQGIISAGILKLDIVGYLDIKGTGKFLDAMKQHREGFFRHFKIGGYKIFLDGSPQGRTAWMRTPYTPGEEGAGYRGYPVHTEEEVLTFVRRAMEEHMQLLAHCNGDAACEQYIRAFEKAVSMDSSVLPADIRPVMIHAQLLGIDQIPSVKAMGMIPSFFAAHVYHWGDIHTANFGMERASHISPAASAQKEGVVYTFHQDSPVIEPDMLETVWCAVNRCTKDGKVLGSKERISVEEALKAVTLHTAYQYFEERERGSIAPGKRADFVILSENPLEKEKMQIREIRVLSTIKDGEVIYRRDPDCF</sequence>
<accession>A0A1C7IA52</accession>
<evidence type="ECO:0000313" key="3">
    <source>
        <dbReference type="Proteomes" id="UP000092574"/>
    </source>
</evidence>
<dbReference type="PANTHER" id="PTHR22642:SF2">
    <property type="entry name" value="PROTEIN LONG AFTER FAR-RED 3"/>
    <property type="match status" value="1"/>
</dbReference>
<organism evidence="2 3">
    <name type="scientific">Blautia pseudococcoides</name>
    <dbReference type="NCBI Taxonomy" id="1796616"/>
    <lineage>
        <taxon>Bacteria</taxon>
        <taxon>Bacillati</taxon>
        <taxon>Bacillota</taxon>
        <taxon>Clostridia</taxon>
        <taxon>Lachnospirales</taxon>
        <taxon>Lachnospiraceae</taxon>
        <taxon>Blautia</taxon>
    </lineage>
</organism>
<name>A0A1C7IA52_9FIRM</name>
<dbReference type="EMBL" id="CP015405">
    <property type="protein sequence ID" value="ANU75693.1"/>
    <property type="molecule type" value="Genomic_DNA"/>
</dbReference>
<dbReference type="SUPFAM" id="SSF51338">
    <property type="entry name" value="Composite domain of metallo-dependent hydrolases"/>
    <property type="match status" value="1"/>
</dbReference>
<evidence type="ECO:0000313" key="2">
    <source>
        <dbReference type="EMBL" id="ANU75693.1"/>
    </source>
</evidence>
<dbReference type="CDD" id="cd01300">
    <property type="entry name" value="YtcJ_like"/>
    <property type="match status" value="1"/>
</dbReference>
<dbReference type="Gene3D" id="3.10.310.70">
    <property type="match status" value="1"/>
</dbReference>
<dbReference type="OrthoDB" id="9767366at2"/>
<dbReference type="InterPro" id="IPR033932">
    <property type="entry name" value="YtcJ-like"/>
</dbReference>